<evidence type="ECO:0000313" key="3">
    <source>
        <dbReference type="Proteomes" id="UP000253977"/>
    </source>
</evidence>
<dbReference type="Proteomes" id="UP000253977">
    <property type="component" value="Unassembled WGS sequence"/>
</dbReference>
<sequence length="202" mass="21363">MSARRQEAPRRRAFRRGRGALAAIGGLLIASAAVRIGTGATEAIAAQTLEPPAVETSDLPPETCTGEADIAPMLAALDKREARIAERETDLRTRIQALSVAETEIDRKMAALEEAEANLRATLALANGAAEEDLARLTDVYANMKPKQAAALFEEMDPNFAAGFLGRMRPDAAAAILAGLTPRAAYTISVVLAGRNADVPKE</sequence>
<dbReference type="SUPFAM" id="SSF158791">
    <property type="entry name" value="MgtE N-terminal domain-like"/>
    <property type="match status" value="1"/>
</dbReference>
<evidence type="ECO:0008006" key="4">
    <source>
        <dbReference type="Google" id="ProtNLM"/>
    </source>
</evidence>
<gene>
    <name evidence="2" type="ORF">DU478_00820</name>
</gene>
<name>A0A369TRY8_9RHOB</name>
<dbReference type="OrthoDB" id="9791432at2"/>
<evidence type="ECO:0000313" key="2">
    <source>
        <dbReference type="EMBL" id="RDD68048.1"/>
    </source>
</evidence>
<dbReference type="RefSeq" id="WP_114509027.1">
    <property type="nucleotide sequence ID" value="NZ_QPMK01000001.1"/>
</dbReference>
<organism evidence="2 3">
    <name type="scientific">Thalassococcus profundi</name>
    <dbReference type="NCBI Taxonomy" id="2282382"/>
    <lineage>
        <taxon>Bacteria</taxon>
        <taxon>Pseudomonadati</taxon>
        <taxon>Pseudomonadota</taxon>
        <taxon>Alphaproteobacteria</taxon>
        <taxon>Rhodobacterales</taxon>
        <taxon>Roseobacteraceae</taxon>
        <taxon>Thalassococcus</taxon>
    </lineage>
</organism>
<reference evidence="2 3" key="1">
    <citation type="submission" date="2018-07" db="EMBL/GenBank/DDBJ databases">
        <title>Thalassococcus profundi sp. nov., a marine bacterium isolated from deep seawater of Okinawa Trough.</title>
        <authorList>
            <person name="Yu M."/>
        </authorList>
    </citation>
    <scope>NUCLEOTIDE SEQUENCE [LARGE SCALE GENOMIC DNA]</scope>
    <source>
        <strain evidence="2 3">WRAS1</strain>
    </source>
</reference>
<evidence type="ECO:0000256" key="1">
    <source>
        <dbReference type="SAM" id="Coils"/>
    </source>
</evidence>
<comment type="caution">
    <text evidence="2">The sequence shown here is derived from an EMBL/GenBank/DDBJ whole genome shotgun (WGS) entry which is preliminary data.</text>
</comment>
<keyword evidence="3" id="KW-1185">Reference proteome</keyword>
<keyword evidence="1" id="KW-0175">Coiled coil</keyword>
<proteinExistence type="predicted"/>
<dbReference type="AlphaFoldDB" id="A0A369TRY8"/>
<protein>
    <recommendedName>
        <fullName evidence="4">Magnesium transporter MgtE intracellular domain-containing protein</fullName>
    </recommendedName>
</protein>
<accession>A0A369TRY8</accession>
<dbReference type="EMBL" id="QPMK01000001">
    <property type="protein sequence ID" value="RDD68048.1"/>
    <property type="molecule type" value="Genomic_DNA"/>
</dbReference>
<feature type="coiled-coil region" evidence="1">
    <location>
        <begin position="98"/>
        <end position="132"/>
    </location>
</feature>